<evidence type="ECO:0000313" key="3">
    <source>
        <dbReference type="Proteomes" id="UP000715441"/>
    </source>
</evidence>
<protein>
    <recommendedName>
        <fullName evidence="4">DUF4190 domain-containing protein</fullName>
    </recommendedName>
</protein>
<evidence type="ECO:0000256" key="1">
    <source>
        <dbReference type="SAM" id="Phobius"/>
    </source>
</evidence>
<reference evidence="2 3" key="1">
    <citation type="submission" date="2020-04" db="EMBL/GenBank/DDBJ databases">
        <title>Novel species.</title>
        <authorList>
            <person name="Teo W.F.A."/>
            <person name="Lipun K."/>
            <person name="Srisuk N."/>
            <person name="Duangmal K."/>
        </authorList>
    </citation>
    <scope>NUCLEOTIDE SEQUENCE [LARGE SCALE GENOMIC DNA]</scope>
    <source>
        <strain evidence="2 3">K13G38</strain>
    </source>
</reference>
<gene>
    <name evidence="2" type="ORF">HFP15_32005</name>
</gene>
<keyword evidence="1" id="KW-0472">Membrane</keyword>
<keyword evidence="1" id="KW-0812">Transmembrane</keyword>
<accession>A0ABX1JCL3</accession>
<dbReference type="EMBL" id="JAAXLS010000037">
    <property type="protein sequence ID" value="NKQ57498.1"/>
    <property type="molecule type" value="Genomic_DNA"/>
</dbReference>
<keyword evidence="1" id="KW-1133">Transmembrane helix</keyword>
<proteinExistence type="predicted"/>
<name>A0ABX1JCL3_9PSEU</name>
<feature type="transmembrane region" description="Helical" evidence="1">
    <location>
        <begin position="84"/>
        <end position="104"/>
    </location>
</feature>
<keyword evidence="3" id="KW-1185">Reference proteome</keyword>
<sequence>MTEAETDKLELPAEPSRGGRLWRGFTGSLAAGLTLLAVVVLGAALVCAFRQVPGPGLASLIGHPIAAVLALGAQRVADTKRGKVAAAAGVVVCVAVVVALWLFWWD</sequence>
<feature type="transmembrane region" description="Helical" evidence="1">
    <location>
        <begin position="21"/>
        <end position="46"/>
    </location>
</feature>
<evidence type="ECO:0000313" key="2">
    <source>
        <dbReference type="EMBL" id="NKQ57498.1"/>
    </source>
</evidence>
<organism evidence="2 3">
    <name type="scientific">Amycolatopsis acididurans</name>
    <dbReference type="NCBI Taxonomy" id="2724524"/>
    <lineage>
        <taxon>Bacteria</taxon>
        <taxon>Bacillati</taxon>
        <taxon>Actinomycetota</taxon>
        <taxon>Actinomycetes</taxon>
        <taxon>Pseudonocardiales</taxon>
        <taxon>Pseudonocardiaceae</taxon>
        <taxon>Amycolatopsis</taxon>
    </lineage>
</organism>
<comment type="caution">
    <text evidence="2">The sequence shown here is derived from an EMBL/GenBank/DDBJ whole genome shotgun (WGS) entry which is preliminary data.</text>
</comment>
<dbReference type="Proteomes" id="UP000715441">
    <property type="component" value="Unassembled WGS sequence"/>
</dbReference>
<dbReference type="RefSeq" id="WP_168520522.1">
    <property type="nucleotide sequence ID" value="NZ_JAAXLS010000037.1"/>
</dbReference>
<feature type="transmembrane region" description="Helical" evidence="1">
    <location>
        <begin position="52"/>
        <end position="72"/>
    </location>
</feature>
<evidence type="ECO:0008006" key="4">
    <source>
        <dbReference type="Google" id="ProtNLM"/>
    </source>
</evidence>